<evidence type="ECO:0000256" key="1">
    <source>
        <dbReference type="ARBA" id="ARBA00022723"/>
    </source>
</evidence>
<sequence>MNHQSKETFRCFGCKRKVKGPSLSCSDCEFFLQKECVEAPMEIQHPSFHPNHPLIFLQPSSLEEKITWCNACNRLITGKGFSYHCSFCEIAFHLKCSFLQRDTSGNFIEILHFTQQHPLLFIDNHNYLLRHISCSGCSTTLVDNSYSCSHCKFFFHKRCVELHLEISHPCYGEHQLVLEFEPNLCLCNLCRINQIGLFYHCSICNLNFHSKCAWPPTIIKDKKNIMNTHLLCCRGQIHSLVMHVAPRVKMFPIFCSTCSIQVHKDCISLPCFIRFTQHRHHLSRNFFLSIRCHNSRIWDCRIYYKKVDMEHGSYCCSRPDCDFVIHVKCATPEASKFWYNVTEFENPNEFTELDEFENLIIPVLQEIKVGDNVVAAEIIHSSHDQHSLTFNDEINYNKICNGCLMPIFSSFYYCSCCDFFLHKPCVKSLRKTLLWFSQNPFMLLTDGVFKCWLCEYDCGGFSYEEEYSDGLLVWLQCATTPHSFTYQTKESHYLFYDVENRSDCSACGRRRYNESSNICKDGDFVLNSGCVTLPKTSRHSCDEHPLKLVYGDSNDYPLHHWCDICEKERDSKLRFYHCNAFQMCFQEYPFIKFGSKYKYKNHSHLLTFV</sequence>
<dbReference type="SMART" id="SM00249">
    <property type="entry name" value="PHD"/>
    <property type="match status" value="3"/>
</dbReference>
<evidence type="ECO:0000256" key="4">
    <source>
        <dbReference type="ARBA" id="ARBA00022833"/>
    </source>
</evidence>
<dbReference type="AlphaFoldDB" id="A0A7J9G0N3"/>
<dbReference type="PANTHER" id="PTHR32410:SF165">
    <property type="entry name" value="C1 DOMAIN FAMILY PROTEIN, PUTATIVE-RELATED"/>
    <property type="match status" value="1"/>
</dbReference>
<keyword evidence="2" id="KW-0677">Repeat</keyword>
<evidence type="ECO:0000256" key="3">
    <source>
        <dbReference type="ARBA" id="ARBA00022771"/>
    </source>
</evidence>
<dbReference type="PROSITE" id="PS50081">
    <property type="entry name" value="ZF_DAG_PE_2"/>
    <property type="match status" value="1"/>
</dbReference>
<keyword evidence="1" id="KW-0479">Metal-binding</keyword>
<proteinExistence type="predicted"/>
<keyword evidence="4" id="KW-0862">Zinc</keyword>
<name>A0A7J9G0N3_9ROSI</name>
<evidence type="ECO:0000256" key="2">
    <source>
        <dbReference type="ARBA" id="ARBA00022737"/>
    </source>
</evidence>
<dbReference type="InterPro" id="IPR046349">
    <property type="entry name" value="C1-like_sf"/>
</dbReference>
<reference evidence="6 7" key="1">
    <citation type="journal article" date="2019" name="Genome Biol. Evol.">
        <title>Insights into the evolution of the New World diploid cottons (Gossypium, subgenus Houzingenia) based on genome sequencing.</title>
        <authorList>
            <person name="Grover C.E."/>
            <person name="Arick M.A. 2nd"/>
            <person name="Thrash A."/>
            <person name="Conover J.L."/>
            <person name="Sanders W.S."/>
            <person name="Peterson D.G."/>
            <person name="Frelichowski J.E."/>
            <person name="Scheffler J.A."/>
            <person name="Scheffler B.E."/>
            <person name="Wendel J.F."/>
        </authorList>
    </citation>
    <scope>NUCLEOTIDE SEQUENCE [LARGE SCALE GENOMIC DNA]</scope>
    <source>
        <strain evidence="6">0</strain>
        <tissue evidence="6">Leaf</tissue>
    </source>
</reference>
<dbReference type="Pfam" id="PF03107">
    <property type="entry name" value="C1_2"/>
    <property type="match status" value="2"/>
</dbReference>
<feature type="domain" description="Phorbol-ester/DAG-type" evidence="5">
    <location>
        <begin position="116"/>
        <end position="170"/>
    </location>
</feature>
<dbReference type="Proteomes" id="UP000593560">
    <property type="component" value="Unassembled WGS sequence"/>
</dbReference>
<dbReference type="EMBL" id="JABFAD010000001">
    <property type="protein sequence ID" value="MBA0790385.1"/>
    <property type="molecule type" value="Genomic_DNA"/>
</dbReference>
<evidence type="ECO:0000259" key="5">
    <source>
        <dbReference type="PROSITE" id="PS50081"/>
    </source>
</evidence>
<dbReference type="Gene3D" id="3.30.60.20">
    <property type="match status" value="1"/>
</dbReference>
<dbReference type="GO" id="GO:0008270">
    <property type="term" value="F:zinc ion binding"/>
    <property type="evidence" value="ECO:0007669"/>
    <property type="project" value="UniProtKB-KW"/>
</dbReference>
<organism evidence="6 7">
    <name type="scientific">Gossypium harknessii</name>
    <dbReference type="NCBI Taxonomy" id="34285"/>
    <lineage>
        <taxon>Eukaryota</taxon>
        <taxon>Viridiplantae</taxon>
        <taxon>Streptophyta</taxon>
        <taxon>Embryophyta</taxon>
        <taxon>Tracheophyta</taxon>
        <taxon>Spermatophyta</taxon>
        <taxon>Magnoliopsida</taxon>
        <taxon>eudicotyledons</taxon>
        <taxon>Gunneridae</taxon>
        <taxon>Pentapetalae</taxon>
        <taxon>rosids</taxon>
        <taxon>malvids</taxon>
        <taxon>Malvales</taxon>
        <taxon>Malvaceae</taxon>
        <taxon>Malvoideae</taxon>
        <taxon>Gossypium</taxon>
    </lineage>
</organism>
<keyword evidence="3" id="KW-0863">Zinc-finger</keyword>
<dbReference type="OrthoDB" id="938199at2759"/>
<dbReference type="InterPro" id="IPR002219">
    <property type="entry name" value="PKC_DAG/PE"/>
</dbReference>
<protein>
    <recommendedName>
        <fullName evidence="5">Phorbol-ester/DAG-type domain-containing protein</fullName>
    </recommendedName>
</protein>
<keyword evidence="7" id="KW-1185">Reference proteome</keyword>
<accession>A0A7J9G0N3</accession>
<dbReference type="InterPro" id="IPR004146">
    <property type="entry name" value="DC1"/>
</dbReference>
<evidence type="ECO:0000313" key="6">
    <source>
        <dbReference type="EMBL" id="MBA0790385.1"/>
    </source>
</evidence>
<dbReference type="PANTHER" id="PTHR32410">
    <property type="entry name" value="CYSTEINE/HISTIDINE-RICH C1 DOMAIN FAMILY PROTEIN"/>
    <property type="match status" value="1"/>
</dbReference>
<comment type="caution">
    <text evidence="6">The sequence shown here is derived from an EMBL/GenBank/DDBJ whole genome shotgun (WGS) entry which is preliminary data.</text>
</comment>
<dbReference type="SUPFAM" id="SSF57889">
    <property type="entry name" value="Cysteine-rich domain"/>
    <property type="match status" value="4"/>
</dbReference>
<evidence type="ECO:0000313" key="7">
    <source>
        <dbReference type="Proteomes" id="UP000593560"/>
    </source>
</evidence>
<dbReference type="InterPro" id="IPR053192">
    <property type="entry name" value="Vacuole_Formation_Reg"/>
</dbReference>
<dbReference type="InterPro" id="IPR001965">
    <property type="entry name" value="Znf_PHD"/>
</dbReference>
<gene>
    <name evidence="6" type="ORF">Gohar_015042</name>
</gene>